<dbReference type="EMBL" id="BAABRN010000044">
    <property type="protein sequence ID" value="GAA5503279.1"/>
    <property type="molecule type" value="Genomic_DNA"/>
</dbReference>
<accession>A0ABP9VDH9</accession>
<proteinExistence type="predicted"/>
<gene>
    <name evidence="1" type="ORF">Dxin01_03034</name>
</gene>
<protein>
    <submittedName>
        <fullName evidence="1">Uncharacterized protein</fullName>
    </submittedName>
</protein>
<organism evidence="1 2">
    <name type="scientific">Deinococcus xinjiangensis</name>
    <dbReference type="NCBI Taxonomy" id="457454"/>
    <lineage>
        <taxon>Bacteria</taxon>
        <taxon>Thermotogati</taxon>
        <taxon>Deinococcota</taxon>
        <taxon>Deinococci</taxon>
        <taxon>Deinococcales</taxon>
        <taxon>Deinococcaceae</taxon>
        <taxon>Deinococcus</taxon>
    </lineage>
</organism>
<sequence length="142" mass="16262">MPNRLYLMTDAADIRTAMREGQMRTSRGRFILEVLPGLLDGELERRGFELVRATQVLESLGSLTNWQGEFRVPAAPHGVRDTVEFQLFVEYSDMFRVRSGYFDGRGFDTGFGIDEKEPEFIAAQLMDTLLHGWASDLRRGHF</sequence>
<reference evidence="1 2" key="1">
    <citation type="submission" date="2024-02" db="EMBL/GenBank/DDBJ databases">
        <title>Deinococcus xinjiangensis NBRC 107630.</title>
        <authorList>
            <person name="Ichikawa N."/>
            <person name="Katano-Makiyama Y."/>
            <person name="Hidaka K."/>
        </authorList>
    </citation>
    <scope>NUCLEOTIDE SEQUENCE [LARGE SCALE GENOMIC DNA]</scope>
    <source>
        <strain evidence="1 2">NBRC 107630</strain>
    </source>
</reference>
<evidence type="ECO:0000313" key="2">
    <source>
        <dbReference type="Proteomes" id="UP001458946"/>
    </source>
</evidence>
<evidence type="ECO:0000313" key="1">
    <source>
        <dbReference type="EMBL" id="GAA5503279.1"/>
    </source>
</evidence>
<name>A0ABP9VDH9_9DEIO</name>
<dbReference type="Proteomes" id="UP001458946">
    <property type="component" value="Unassembled WGS sequence"/>
</dbReference>
<comment type="caution">
    <text evidence="1">The sequence shown here is derived from an EMBL/GenBank/DDBJ whole genome shotgun (WGS) entry which is preliminary data.</text>
</comment>
<keyword evidence="2" id="KW-1185">Reference proteome</keyword>